<dbReference type="SUPFAM" id="SSF47413">
    <property type="entry name" value="lambda repressor-like DNA-binding domains"/>
    <property type="match status" value="1"/>
</dbReference>
<organism evidence="1 2">
    <name type="scientific">Lysinibacillus xylanilyticus</name>
    <dbReference type="NCBI Taxonomy" id="582475"/>
    <lineage>
        <taxon>Bacteria</taxon>
        <taxon>Bacillati</taxon>
        <taxon>Bacillota</taxon>
        <taxon>Bacilli</taxon>
        <taxon>Bacillales</taxon>
        <taxon>Bacillaceae</taxon>
        <taxon>Lysinibacillus</taxon>
    </lineage>
</organism>
<gene>
    <name evidence="1" type="ORF">M5W82_24280</name>
</gene>
<dbReference type="RefSeq" id="WP_268639871.1">
    <property type="nucleotide sequence ID" value="NZ_JAMDLZ010000067.1"/>
</dbReference>
<keyword evidence="2" id="KW-1185">Reference proteome</keyword>
<comment type="caution">
    <text evidence="1">The sequence shown here is derived from an EMBL/GenBank/DDBJ whole genome shotgun (WGS) entry which is preliminary data.</text>
</comment>
<proteinExistence type="predicted"/>
<dbReference type="Gene3D" id="1.10.260.40">
    <property type="entry name" value="lambda repressor-like DNA-binding domains"/>
    <property type="match status" value="1"/>
</dbReference>
<evidence type="ECO:0000313" key="2">
    <source>
        <dbReference type="Proteomes" id="UP001527052"/>
    </source>
</evidence>
<reference evidence="1 2" key="1">
    <citation type="submission" date="2022-05" db="EMBL/GenBank/DDBJ databases">
        <title>Genome Sequencing of Bee-Associated Microbes.</title>
        <authorList>
            <person name="Dunlap C."/>
        </authorList>
    </citation>
    <scope>NUCLEOTIDE SEQUENCE [LARGE SCALE GENOMIC DNA]</scope>
    <source>
        <strain evidence="1 2">NRRL BD-083</strain>
    </source>
</reference>
<sequence length="98" mass="11557">MRREEVAQLAGISVDWYTWLEQGRNIHVSTQVLEDVARVLQLSINEKRHMFLLAEQAIPIESIENKFQISSSLQYFLDYQNPIPAYVTNSRWDFVAWN</sequence>
<protein>
    <submittedName>
        <fullName evidence="1">Helix-turn-helix transcriptional regulator</fullName>
    </submittedName>
</protein>
<dbReference type="InterPro" id="IPR001387">
    <property type="entry name" value="Cro/C1-type_HTH"/>
</dbReference>
<accession>A0ABT4EY55</accession>
<dbReference type="InterPro" id="IPR010982">
    <property type="entry name" value="Lambda_DNA-bd_dom_sf"/>
</dbReference>
<dbReference type="Proteomes" id="UP001527052">
    <property type="component" value="Unassembled WGS sequence"/>
</dbReference>
<evidence type="ECO:0000313" key="1">
    <source>
        <dbReference type="EMBL" id="MCY9549993.1"/>
    </source>
</evidence>
<dbReference type="CDD" id="cd00093">
    <property type="entry name" value="HTH_XRE"/>
    <property type="match status" value="1"/>
</dbReference>
<name>A0ABT4EY55_9BACI</name>
<dbReference type="EMBL" id="JAMDLZ010000067">
    <property type="protein sequence ID" value="MCY9549993.1"/>
    <property type="molecule type" value="Genomic_DNA"/>
</dbReference>
<dbReference type="PANTHER" id="PTHR35010">
    <property type="entry name" value="BLL4672 PROTEIN-RELATED"/>
    <property type="match status" value="1"/>
</dbReference>
<dbReference type="Pfam" id="PF13560">
    <property type="entry name" value="HTH_31"/>
    <property type="match status" value="1"/>
</dbReference>